<name>A0ACB9Z7K9_9PEZI</name>
<comment type="caution">
    <text evidence="1">The sequence shown here is derived from an EMBL/GenBank/DDBJ whole genome shotgun (WGS) entry which is preliminary data.</text>
</comment>
<accession>A0ACB9Z7K9</accession>
<gene>
    <name evidence="1" type="ORF">F4820DRAFT_467368</name>
</gene>
<reference evidence="1 2" key="1">
    <citation type="journal article" date="2022" name="New Phytol.">
        <title>Ecological generalism drives hyperdiversity of secondary metabolite gene clusters in xylarialean endophytes.</title>
        <authorList>
            <person name="Franco M.E.E."/>
            <person name="Wisecaver J.H."/>
            <person name="Arnold A.E."/>
            <person name="Ju Y.M."/>
            <person name="Slot J.C."/>
            <person name="Ahrendt S."/>
            <person name="Moore L.P."/>
            <person name="Eastman K.E."/>
            <person name="Scott K."/>
            <person name="Konkel Z."/>
            <person name="Mondo S.J."/>
            <person name="Kuo A."/>
            <person name="Hayes R.D."/>
            <person name="Haridas S."/>
            <person name="Andreopoulos B."/>
            <person name="Riley R."/>
            <person name="LaButti K."/>
            <person name="Pangilinan J."/>
            <person name="Lipzen A."/>
            <person name="Amirebrahimi M."/>
            <person name="Yan J."/>
            <person name="Adam C."/>
            <person name="Keymanesh K."/>
            <person name="Ng V."/>
            <person name="Louie K."/>
            <person name="Northen T."/>
            <person name="Drula E."/>
            <person name="Henrissat B."/>
            <person name="Hsieh H.M."/>
            <person name="Youens-Clark K."/>
            <person name="Lutzoni F."/>
            <person name="Miadlikowska J."/>
            <person name="Eastwood D.C."/>
            <person name="Hamelin R.C."/>
            <person name="Grigoriev I.V."/>
            <person name="U'Ren J.M."/>
        </authorList>
    </citation>
    <scope>NUCLEOTIDE SEQUENCE [LARGE SCALE GENOMIC DNA]</scope>
    <source>
        <strain evidence="1 2">CBS 119005</strain>
    </source>
</reference>
<dbReference type="EMBL" id="MU393444">
    <property type="protein sequence ID" value="KAI4867745.1"/>
    <property type="molecule type" value="Genomic_DNA"/>
</dbReference>
<evidence type="ECO:0000313" key="2">
    <source>
        <dbReference type="Proteomes" id="UP001497700"/>
    </source>
</evidence>
<protein>
    <submittedName>
        <fullName evidence="1">Uncharacterized protein</fullName>
    </submittedName>
</protein>
<proteinExistence type="predicted"/>
<keyword evidence="2" id="KW-1185">Reference proteome</keyword>
<organism evidence="1 2">
    <name type="scientific">Hypoxylon rubiginosum</name>
    <dbReference type="NCBI Taxonomy" id="110542"/>
    <lineage>
        <taxon>Eukaryota</taxon>
        <taxon>Fungi</taxon>
        <taxon>Dikarya</taxon>
        <taxon>Ascomycota</taxon>
        <taxon>Pezizomycotina</taxon>
        <taxon>Sordariomycetes</taxon>
        <taxon>Xylariomycetidae</taxon>
        <taxon>Xylariales</taxon>
        <taxon>Hypoxylaceae</taxon>
        <taxon>Hypoxylon</taxon>
    </lineage>
</organism>
<evidence type="ECO:0000313" key="1">
    <source>
        <dbReference type="EMBL" id="KAI4867745.1"/>
    </source>
</evidence>
<sequence>MQRSKHKQSKSRPWSEPKWHDQYQQWYTERADRHGTIEYCWIGPTLPNAPDQSVPRSDHTIDNLAEGVQNLNVDQGAYDSGQSFDYGSHHAAAVDHSSYTHDARQPQESSYVDPVETQQQVDKGKGKSREVEQHEEYGSPLPNNNPPQSAAGPSMTPMTPAEYDQGTHPQYATSNYSNIDNTAGGSTVNAAEPVANTYEPAESHSFDNDAEYQAAVQEAVRRSRNDIYGPNTAGEPSYSTPIADTATPSSSWPTAVDPNAYELNPSVLDGEEVPTPRGGSPVMVASPTTIPAYPYHIQGTPGETEVLDNRYRVEHSARFQPGEVFKILWSEPLGQVGGDDPISDLTKRRTPGGGKFYIGFRRFIIVTTDESHHSTCVPILTYDRRGCSKKGVRPTKHGIIYMAGQKPRLLKNEPELGFSPVALHVYAEGEKLAKESRVNYSKLVTIEHNVKVFFIGSITGQDFDHVRYAVNDCWDKKMHRSSRKSRR</sequence>
<dbReference type="Proteomes" id="UP001497700">
    <property type="component" value="Unassembled WGS sequence"/>
</dbReference>